<protein>
    <submittedName>
        <fullName evidence="1">Uncharacterized protein</fullName>
    </submittedName>
</protein>
<sequence length="349" mass="39340">MTTRNQAGDVLDQGQVPRVRRGCQHQAPSAMRCMQHLHKAGQRQWHALQGLLHCHNRVQRAWRQVAEQHGLAHQPAIRLERDFRGAQSPHNLFEDAQCTTRSVQGRDARPNRAARARDAISRHVKAASVSCAAVAIRHQVAVFLSQAGPVHQRVCFRVKGRSSRQGQKLTLVQLDQLLECTQAPSWRIRLRQWVARVHDKSALEQRPLTDLSQNKEQLLDFADGIVARRVAGNHNAIHLGCTYNQLNGLSHHRVMTRGEEVPVIGESFADIAEQFCSSNPPHLDMNPVNPRGRHSMQLWANENFQVEWLIGGHWAGRGLTCTLHPALSGKLETGRVPEQHLAKSDEYDK</sequence>
<proteinExistence type="predicted"/>
<evidence type="ECO:0000313" key="1">
    <source>
        <dbReference type="EMBL" id="KJE92889.1"/>
    </source>
</evidence>
<keyword evidence="2" id="KW-1185">Reference proteome</keyword>
<dbReference type="EMBL" id="KE346364">
    <property type="protein sequence ID" value="KJE92889.1"/>
    <property type="molecule type" value="Genomic_DNA"/>
</dbReference>
<dbReference type="InParanoid" id="A0A0D2X2N9"/>
<gene>
    <name evidence="1" type="ORF">CAOG_009707</name>
</gene>
<dbReference type="Proteomes" id="UP000008743">
    <property type="component" value="Unassembled WGS sequence"/>
</dbReference>
<name>A0A0D2X2N9_CAPO3</name>
<dbReference type="AlphaFoldDB" id="A0A0D2X2N9"/>
<accession>A0A0D2X2N9</accession>
<organism evidence="1 2">
    <name type="scientific">Capsaspora owczarzaki (strain ATCC 30864)</name>
    <dbReference type="NCBI Taxonomy" id="595528"/>
    <lineage>
        <taxon>Eukaryota</taxon>
        <taxon>Filasterea</taxon>
        <taxon>Capsaspora</taxon>
    </lineage>
</organism>
<reference evidence="2" key="1">
    <citation type="submission" date="2011-02" db="EMBL/GenBank/DDBJ databases">
        <title>The Genome Sequence of Capsaspora owczarzaki ATCC 30864.</title>
        <authorList>
            <person name="Russ C."/>
            <person name="Cuomo C."/>
            <person name="Burger G."/>
            <person name="Gray M.W."/>
            <person name="Holland P.W.H."/>
            <person name="King N."/>
            <person name="Lang F.B.F."/>
            <person name="Roger A.J."/>
            <person name="Ruiz-Trillo I."/>
            <person name="Young S.K."/>
            <person name="Zeng Q."/>
            <person name="Gargeya S."/>
            <person name="Alvarado L."/>
            <person name="Berlin A."/>
            <person name="Chapman S.B."/>
            <person name="Chen Z."/>
            <person name="Freedman E."/>
            <person name="Gellesch M."/>
            <person name="Goldberg J."/>
            <person name="Griggs A."/>
            <person name="Gujja S."/>
            <person name="Heilman E."/>
            <person name="Heiman D."/>
            <person name="Howarth C."/>
            <person name="Mehta T."/>
            <person name="Neiman D."/>
            <person name="Pearson M."/>
            <person name="Roberts A."/>
            <person name="Saif S."/>
            <person name="Shea T."/>
            <person name="Shenoy N."/>
            <person name="Sisk P."/>
            <person name="Stolte C."/>
            <person name="Sykes S."/>
            <person name="White J."/>
            <person name="Yandava C."/>
            <person name="Haas B."/>
            <person name="Nusbaum C."/>
            <person name="Birren B."/>
        </authorList>
    </citation>
    <scope>NUCLEOTIDE SEQUENCE</scope>
    <source>
        <strain evidence="2">ATCC 30864</strain>
    </source>
</reference>
<evidence type="ECO:0000313" key="2">
    <source>
        <dbReference type="Proteomes" id="UP000008743"/>
    </source>
</evidence>